<dbReference type="Pfam" id="PF13400">
    <property type="entry name" value="Tad"/>
    <property type="match status" value="1"/>
</dbReference>
<evidence type="ECO:0000256" key="1">
    <source>
        <dbReference type="SAM" id="Phobius"/>
    </source>
</evidence>
<protein>
    <submittedName>
        <fullName evidence="3">Flp pilus-assembly TadE/G-like</fullName>
    </submittedName>
</protein>
<feature type="domain" description="Putative Flp pilus-assembly TadG-like N-terminal" evidence="2">
    <location>
        <begin position="24"/>
        <end position="71"/>
    </location>
</feature>
<dbReference type="EMBL" id="OBQK01000014">
    <property type="protein sequence ID" value="SOC57588.1"/>
    <property type="molecule type" value="Genomic_DNA"/>
</dbReference>
<evidence type="ECO:0000259" key="2">
    <source>
        <dbReference type="Pfam" id="PF13400"/>
    </source>
</evidence>
<reference evidence="5" key="1">
    <citation type="submission" date="2017-08" db="EMBL/GenBank/DDBJ databases">
        <authorList>
            <person name="Varghese N."/>
            <person name="Submissions S."/>
        </authorList>
    </citation>
    <scope>NUCLEOTIDE SEQUENCE [LARGE SCALE GENOMIC DNA]</scope>
    <source>
        <strain evidence="5">USBA17B2</strain>
    </source>
</reference>
<evidence type="ECO:0000313" key="5">
    <source>
        <dbReference type="Proteomes" id="UP000219688"/>
    </source>
</evidence>
<dbReference type="AlphaFoldDB" id="A0A285VW88"/>
<proteinExistence type="predicted"/>
<evidence type="ECO:0000313" key="4">
    <source>
        <dbReference type="EMBL" id="SOC57588.1"/>
    </source>
</evidence>
<keyword evidence="1" id="KW-1133">Transmembrane helix</keyword>
<feature type="transmembrane region" description="Helical" evidence="1">
    <location>
        <begin position="26"/>
        <end position="45"/>
    </location>
</feature>
<accession>A0A285VW88</accession>
<dbReference type="RefSeq" id="WP_141401517.1">
    <property type="nucleotide sequence ID" value="NZ_OBQK01000013.1"/>
</dbReference>
<keyword evidence="5" id="KW-1185">Reference proteome</keyword>
<organism evidence="3 5">
    <name type="scientific">Ornithinimicrobium cerasi</name>
    <dbReference type="NCBI Taxonomy" id="2248773"/>
    <lineage>
        <taxon>Bacteria</taxon>
        <taxon>Bacillati</taxon>
        <taxon>Actinomycetota</taxon>
        <taxon>Actinomycetes</taxon>
        <taxon>Micrococcales</taxon>
        <taxon>Ornithinimicrobiaceae</taxon>
        <taxon>Ornithinimicrobium</taxon>
    </lineage>
</organism>
<dbReference type="EMBL" id="OBQK01000013">
    <property type="protein sequence ID" value="SOC57516.1"/>
    <property type="molecule type" value="Genomic_DNA"/>
</dbReference>
<sequence>MTRPHPVDRLVRCLASLRGHGERGSILPVVPVMALAMLMIAGLVIDASRQLNARSQAVAFAEEAARAGAQAVRNEQPLQLDRDEARANVADYCSTVLGRGYVTRCELVDITAAPDGPPRPLVVVVQVQTTIPATLLGMVGVRTLTAAGEGRAEPVEGDLVAPVPTLP</sequence>
<gene>
    <name evidence="3" type="ORF">SAMN05421879_11347</name>
    <name evidence="4" type="ORF">SAMN05421879_11426</name>
</gene>
<keyword evidence="1" id="KW-0812">Transmembrane</keyword>
<name>A0A285VW88_9MICO</name>
<evidence type="ECO:0000313" key="3">
    <source>
        <dbReference type="EMBL" id="SOC57516.1"/>
    </source>
</evidence>
<dbReference type="Proteomes" id="UP000219688">
    <property type="component" value="Unassembled WGS sequence"/>
</dbReference>
<reference evidence="3" key="2">
    <citation type="submission" date="2017-08" db="EMBL/GenBank/DDBJ databases">
        <authorList>
            <person name="de Groot N.N."/>
        </authorList>
    </citation>
    <scope>NUCLEOTIDE SEQUENCE [LARGE SCALE GENOMIC DNA]</scope>
    <source>
        <strain evidence="3">USBA17B2</strain>
    </source>
</reference>
<keyword evidence="1" id="KW-0472">Membrane</keyword>
<dbReference type="InterPro" id="IPR028087">
    <property type="entry name" value="Tad_N"/>
</dbReference>